<evidence type="ECO:0000313" key="3">
    <source>
        <dbReference type="Proteomes" id="UP001169862"/>
    </source>
</evidence>
<dbReference type="InterPro" id="IPR006145">
    <property type="entry name" value="PsdUridine_synth_RsuA/RluA"/>
</dbReference>
<comment type="caution">
    <text evidence="2">The sequence shown here is derived from an EMBL/GenBank/DDBJ whole genome shotgun (WGS) entry which is preliminary data.</text>
</comment>
<dbReference type="Gene3D" id="3.30.2350.10">
    <property type="entry name" value="Pseudouridine synthase"/>
    <property type="match status" value="1"/>
</dbReference>
<organism evidence="2 3">
    <name type="scientific">Neptunomonas phycophila</name>
    <dbReference type="NCBI Taxonomy" id="1572645"/>
    <lineage>
        <taxon>Bacteria</taxon>
        <taxon>Pseudomonadati</taxon>
        <taxon>Pseudomonadota</taxon>
        <taxon>Gammaproteobacteria</taxon>
        <taxon>Oceanospirillales</taxon>
        <taxon>Oceanospirillaceae</taxon>
        <taxon>Neptunomonas</taxon>
    </lineage>
</organism>
<dbReference type="RefSeq" id="WP_303548732.1">
    <property type="nucleotide sequence ID" value="NZ_JAUOPG010000002.1"/>
</dbReference>
<accession>A0AAW7XG78</accession>
<dbReference type="InterPro" id="IPR020103">
    <property type="entry name" value="PsdUridine_synth_cat_dom_sf"/>
</dbReference>
<dbReference type="InterPro" id="IPR050188">
    <property type="entry name" value="RluA_PseudoU_synthase"/>
</dbReference>
<name>A0AAW7XG78_9GAMM</name>
<dbReference type="GO" id="GO:0140098">
    <property type="term" value="F:catalytic activity, acting on RNA"/>
    <property type="evidence" value="ECO:0007669"/>
    <property type="project" value="UniProtKB-ARBA"/>
</dbReference>
<dbReference type="EMBL" id="JAUOPG010000002">
    <property type="protein sequence ID" value="MDO6452731.1"/>
    <property type="molecule type" value="Genomic_DNA"/>
</dbReference>
<dbReference type="GO" id="GO:0000455">
    <property type="term" value="P:enzyme-directed rRNA pseudouridine synthesis"/>
    <property type="evidence" value="ECO:0007669"/>
    <property type="project" value="TreeGrafter"/>
</dbReference>
<dbReference type="GO" id="GO:0009982">
    <property type="term" value="F:pseudouridine synthase activity"/>
    <property type="evidence" value="ECO:0007669"/>
    <property type="project" value="InterPro"/>
</dbReference>
<sequence>MGIAARPSYKVIPQDVSCTMSVLDFLCSAFPAISKDVWVQRIVDGHVFWEDRSLISCESVCRAQQKVFYYREVATEIHIPFDEEIIYEDEHKLIVCKPHYLPVVPSGPYVDSCLLNRLIKRTSNTELTPAHRIDRDTAGLVLFSKKPSERGLYHGLFASGEIQKTYRAVGVLNRVISAQEMKIGWRIENRIIRSTPRFRQQAVDATGQDINARSLITCLEQSDGLGLFELSPLTGKTHQLRVHMAGLGFPLLNDPYYPVLLPEQSKDDFSKPLQLLAQAMSFTDPVTQQLHRFTSSRPLLWPPGSGQ</sequence>
<dbReference type="AlphaFoldDB" id="A0AAW7XG78"/>
<dbReference type="Proteomes" id="UP001169862">
    <property type="component" value="Unassembled WGS sequence"/>
</dbReference>
<evidence type="ECO:0000259" key="1">
    <source>
        <dbReference type="Pfam" id="PF00849"/>
    </source>
</evidence>
<gene>
    <name evidence="2" type="ORF">Q4490_04050</name>
</gene>
<feature type="domain" description="Pseudouridine synthase RsuA/RluA-like" evidence="1">
    <location>
        <begin position="93"/>
        <end position="245"/>
    </location>
</feature>
<dbReference type="PANTHER" id="PTHR21600">
    <property type="entry name" value="MITOCHONDRIAL RNA PSEUDOURIDINE SYNTHASE"/>
    <property type="match status" value="1"/>
</dbReference>
<dbReference type="PROSITE" id="PS01129">
    <property type="entry name" value="PSI_RLU"/>
    <property type="match status" value="1"/>
</dbReference>
<proteinExistence type="predicted"/>
<dbReference type="InterPro" id="IPR006224">
    <property type="entry name" value="PsdUridine_synth_RluA-like_CS"/>
</dbReference>
<reference evidence="2" key="1">
    <citation type="submission" date="2023-07" db="EMBL/GenBank/DDBJ databases">
        <title>Genome content predicts the carbon catabolic preferences of heterotrophic bacteria.</title>
        <authorList>
            <person name="Gralka M."/>
        </authorList>
    </citation>
    <scope>NUCLEOTIDE SEQUENCE</scope>
    <source>
        <strain evidence="2">I2M16</strain>
    </source>
</reference>
<protein>
    <submittedName>
        <fullName evidence="2">Pseudouridine synthase</fullName>
    </submittedName>
</protein>
<dbReference type="Pfam" id="PF00849">
    <property type="entry name" value="PseudoU_synth_2"/>
    <property type="match status" value="1"/>
</dbReference>
<dbReference type="PANTHER" id="PTHR21600:SF84">
    <property type="entry name" value="PSEUDOURIDINE SYNTHASE RSUA_RLUA-LIKE DOMAIN-CONTAINING PROTEIN"/>
    <property type="match status" value="1"/>
</dbReference>
<dbReference type="SUPFAM" id="SSF55120">
    <property type="entry name" value="Pseudouridine synthase"/>
    <property type="match status" value="1"/>
</dbReference>
<dbReference type="GO" id="GO:0003723">
    <property type="term" value="F:RNA binding"/>
    <property type="evidence" value="ECO:0007669"/>
    <property type="project" value="InterPro"/>
</dbReference>
<evidence type="ECO:0000313" key="2">
    <source>
        <dbReference type="EMBL" id="MDO6452731.1"/>
    </source>
</evidence>